<sequence>MKKRHIALGILGVAGAALYLNNASWLATPQRDVPFYVSHRGVHQTFDPAGVGRDDCTAVLIDPPQHGFIENTLPSMAAAFAAGASRIEIDIHPTTDGEFAVFHDWTLDCRTDGSGVVREQSMMTLRTLDAGYGYTADGGETWPLRGTAVGAIPTLGEVLEAFPEGDFLFNIKSNDASEADRLLAYLDARAVDTDRLIVFAASRPDARLAELRPDLRRMSRARIRACGLSYLAWGWSGHVPEVCHDTVLVLPANYARLAWGWPTRLETRMASVGSEVWVMGDLDRATMNSTGIDTVGQRDALPGRFRGGILTNRIDAIGPIITGNP</sequence>
<dbReference type="GO" id="GO:0008081">
    <property type="term" value="F:phosphoric diester hydrolase activity"/>
    <property type="evidence" value="ECO:0007669"/>
    <property type="project" value="InterPro"/>
</dbReference>
<name>A0A495D490_9PROT</name>
<dbReference type="GO" id="GO:0006629">
    <property type="term" value="P:lipid metabolic process"/>
    <property type="evidence" value="ECO:0007669"/>
    <property type="project" value="InterPro"/>
</dbReference>
<evidence type="ECO:0000313" key="3">
    <source>
        <dbReference type="Proteomes" id="UP000273675"/>
    </source>
</evidence>
<dbReference type="Gene3D" id="3.20.20.190">
    <property type="entry name" value="Phosphatidylinositol (PI) phosphodiesterase"/>
    <property type="match status" value="1"/>
</dbReference>
<dbReference type="InterPro" id="IPR017946">
    <property type="entry name" value="PLC-like_Pdiesterase_TIM-brl"/>
</dbReference>
<dbReference type="InterPro" id="IPR030395">
    <property type="entry name" value="GP_PDE_dom"/>
</dbReference>
<gene>
    <name evidence="2" type="ORF">C7435_3023</name>
</gene>
<dbReference type="RefSeq" id="WP_121212307.1">
    <property type="nucleotide sequence ID" value="NZ_RBIM01000007.1"/>
</dbReference>
<comment type="caution">
    <text evidence="2">The sequence shown here is derived from an EMBL/GenBank/DDBJ whole genome shotgun (WGS) entry which is preliminary data.</text>
</comment>
<evidence type="ECO:0000259" key="1">
    <source>
        <dbReference type="PROSITE" id="PS51704"/>
    </source>
</evidence>
<accession>A0A495D490</accession>
<dbReference type="PROSITE" id="PS51704">
    <property type="entry name" value="GP_PDE"/>
    <property type="match status" value="1"/>
</dbReference>
<organism evidence="2 3">
    <name type="scientific">Maricaulis maris</name>
    <dbReference type="NCBI Taxonomy" id="74318"/>
    <lineage>
        <taxon>Bacteria</taxon>
        <taxon>Pseudomonadati</taxon>
        <taxon>Pseudomonadota</taxon>
        <taxon>Alphaproteobacteria</taxon>
        <taxon>Maricaulales</taxon>
        <taxon>Maricaulaceae</taxon>
        <taxon>Maricaulis</taxon>
    </lineage>
</organism>
<dbReference type="Pfam" id="PF03009">
    <property type="entry name" value="GDPD"/>
    <property type="match status" value="1"/>
</dbReference>
<dbReference type="EMBL" id="RBIM01000007">
    <property type="protein sequence ID" value="RKQ95331.1"/>
    <property type="molecule type" value="Genomic_DNA"/>
</dbReference>
<dbReference type="PANTHER" id="PTHR43805">
    <property type="entry name" value="GLYCEROPHOSPHORYL DIESTER PHOSPHODIESTERASE"/>
    <property type="match status" value="1"/>
</dbReference>
<dbReference type="SUPFAM" id="SSF51695">
    <property type="entry name" value="PLC-like phosphodiesterases"/>
    <property type="match status" value="1"/>
</dbReference>
<protein>
    <submittedName>
        <fullName evidence="2">Glycerophosphoryl diester phosphodiesterase</fullName>
    </submittedName>
</protein>
<dbReference type="PANTHER" id="PTHR43805:SF1">
    <property type="entry name" value="GP-PDE DOMAIN-CONTAINING PROTEIN"/>
    <property type="match status" value="1"/>
</dbReference>
<dbReference type="AlphaFoldDB" id="A0A495D490"/>
<dbReference type="OrthoDB" id="9795622at2"/>
<evidence type="ECO:0000313" key="2">
    <source>
        <dbReference type="EMBL" id="RKQ95331.1"/>
    </source>
</evidence>
<reference evidence="2 3" key="1">
    <citation type="submission" date="2018-10" db="EMBL/GenBank/DDBJ databases">
        <title>Genomic Encyclopedia of Type Strains, Phase IV (KMG-IV): sequencing the most valuable type-strain genomes for metagenomic binning, comparative biology and taxonomic classification.</title>
        <authorList>
            <person name="Goeker M."/>
        </authorList>
    </citation>
    <scope>NUCLEOTIDE SEQUENCE [LARGE SCALE GENOMIC DNA]</scope>
    <source>
        <strain evidence="2 3">DSM 4734</strain>
    </source>
</reference>
<proteinExistence type="predicted"/>
<feature type="domain" description="GP-PDE" evidence="1">
    <location>
        <begin position="48"/>
        <end position="321"/>
    </location>
</feature>
<dbReference type="Proteomes" id="UP000273675">
    <property type="component" value="Unassembled WGS sequence"/>
</dbReference>